<proteinExistence type="predicted"/>
<dbReference type="EMBL" id="JACCBH010000001">
    <property type="protein sequence ID" value="NYD52951.1"/>
    <property type="molecule type" value="Genomic_DNA"/>
</dbReference>
<dbReference type="PROSITE" id="PS51782">
    <property type="entry name" value="LYSM"/>
    <property type="match status" value="1"/>
</dbReference>
<dbReference type="AlphaFoldDB" id="A0A7Y9ESH1"/>
<dbReference type="Pfam" id="PF01476">
    <property type="entry name" value="LysM"/>
    <property type="match status" value="1"/>
</dbReference>
<dbReference type="InterPro" id="IPR036779">
    <property type="entry name" value="LysM_dom_sf"/>
</dbReference>
<dbReference type="Proteomes" id="UP000552045">
    <property type="component" value="Unassembled WGS sequence"/>
</dbReference>
<name>A0A7Y9ESH1_9MICO</name>
<accession>A0A7Y9ESH1</accession>
<sequence>MSTVTLAPALRPARSLPSRPALSRPSTTSNTRLRLTARGRRLLAVVVALPLAAGLAFAVLSGGSALASGDSAVGGSSFETVVVMPGDSLWSIAAEVAPTADPRDVIDAMVRLNLLRAGALEVGQELAIPAEYAS</sequence>
<comment type="caution">
    <text evidence="2">The sequence shown here is derived from an EMBL/GenBank/DDBJ whole genome shotgun (WGS) entry which is preliminary data.</text>
</comment>
<evidence type="ECO:0000259" key="1">
    <source>
        <dbReference type="PROSITE" id="PS51782"/>
    </source>
</evidence>
<dbReference type="RefSeq" id="WP_179430108.1">
    <property type="nucleotide sequence ID" value="NZ_BAABLC010000003.1"/>
</dbReference>
<evidence type="ECO:0000313" key="3">
    <source>
        <dbReference type="Proteomes" id="UP000552045"/>
    </source>
</evidence>
<dbReference type="InterPro" id="IPR018392">
    <property type="entry name" value="LysM"/>
</dbReference>
<organism evidence="2 3">
    <name type="scientific">Microbacterium pseudoresistens</name>
    <dbReference type="NCBI Taxonomy" id="640634"/>
    <lineage>
        <taxon>Bacteria</taxon>
        <taxon>Bacillati</taxon>
        <taxon>Actinomycetota</taxon>
        <taxon>Actinomycetes</taxon>
        <taxon>Micrococcales</taxon>
        <taxon>Microbacteriaceae</taxon>
        <taxon>Microbacterium</taxon>
    </lineage>
</organism>
<evidence type="ECO:0000313" key="2">
    <source>
        <dbReference type="EMBL" id="NYD52951.1"/>
    </source>
</evidence>
<gene>
    <name evidence="2" type="ORF">BKA02_000006</name>
</gene>
<protein>
    <recommendedName>
        <fullName evidence="1">LysM domain-containing protein</fullName>
    </recommendedName>
</protein>
<dbReference type="SMART" id="SM00257">
    <property type="entry name" value="LysM"/>
    <property type="match status" value="1"/>
</dbReference>
<dbReference type="Gene3D" id="3.10.350.10">
    <property type="entry name" value="LysM domain"/>
    <property type="match status" value="1"/>
</dbReference>
<dbReference type="CDD" id="cd00118">
    <property type="entry name" value="LysM"/>
    <property type="match status" value="1"/>
</dbReference>
<keyword evidence="3" id="KW-1185">Reference proteome</keyword>
<feature type="domain" description="LysM" evidence="1">
    <location>
        <begin position="79"/>
        <end position="128"/>
    </location>
</feature>
<reference evidence="2 3" key="1">
    <citation type="submission" date="2020-07" db="EMBL/GenBank/DDBJ databases">
        <title>Sequencing the genomes of 1000 actinobacteria strains.</title>
        <authorList>
            <person name="Klenk H.-P."/>
        </authorList>
    </citation>
    <scope>NUCLEOTIDE SEQUENCE [LARGE SCALE GENOMIC DNA]</scope>
    <source>
        <strain evidence="2 3">DSM 22185</strain>
    </source>
</reference>